<name>A0A4S8J3N0_MUSBA</name>
<gene>
    <name evidence="2" type="ORF">C4D60_Mb11t12840</name>
</gene>
<dbReference type="Proteomes" id="UP000317650">
    <property type="component" value="Chromosome 11"/>
</dbReference>
<comment type="caution">
    <text evidence="2">The sequence shown here is derived from an EMBL/GenBank/DDBJ whole genome shotgun (WGS) entry which is preliminary data.</text>
</comment>
<dbReference type="EMBL" id="PYDT01000007">
    <property type="protein sequence ID" value="THU56017.1"/>
    <property type="molecule type" value="Genomic_DNA"/>
</dbReference>
<protein>
    <submittedName>
        <fullName evidence="2">Uncharacterized protein</fullName>
    </submittedName>
</protein>
<sequence>MVGSVAALKTSSGLQEQSPTAVVVLPGKGLTHILPRFEALHELDHLEVWHIDLRVLREVIVLLRAQHPLYQQRNQVKNATSQIGFDPNKTAWRGWERERRTLEEVFADFMAVLIRDDLREMNREESGKEGTLDRGVKNRDWRGN</sequence>
<evidence type="ECO:0000313" key="3">
    <source>
        <dbReference type="Proteomes" id="UP000317650"/>
    </source>
</evidence>
<organism evidence="2 3">
    <name type="scientific">Musa balbisiana</name>
    <name type="common">Banana</name>
    <dbReference type="NCBI Taxonomy" id="52838"/>
    <lineage>
        <taxon>Eukaryota</taxon>
        <taxon>Viridiplantae</taxon>
        <taxon>Streptophyta</taxon>
        <taxon>Embryophyta</taxon>
        <taxon>Tracheophyta</taxon>
        <taxon>Spermatophyta</taxon>
        <taxon>Magnoliopsida</taxon>
        <taxon>Liliopsida</taxon>
        <taxon>Zingiberales</taxon>
        <taxon>Musaceae</taxon>
        <taxon>Musa</taxon>
    </lineage>
</organism>
<dbReference type="AlphaFoldDB" id="A0A4S8J3N0"/>
<keyword evidence="3" id="KW-1185">Reference proteome</keyword>
<evidence type="ECO:0000313" key="2">
    <source>
        <dbReference type="EMBL" id="THU56017.1"/>
    </source>
</evidence>
<feature type="region of interest" description="Disordered" evidence="1">
    <location>
        <begin position="124"/>
        <end position="144"/>
    </location>
</feature>
<evidence type="ECO:0000256" key="1">
    <source>
        <dbReference type="SAM" id="MobiDB-lite"/>
    </source>
</evidence>
<proteinExistence type="predicted"/>
<reference evidence="2 3" key="1">
    <citation type="journal article" date="2019" name="Nat. Plants">
        <title>Genome sequencing of Musa balbisiana reveals subgenome evolution and function divergence in polyploid bananas.</title>
        <authorList>
            <person name="Yao X."/>
        </authorList>
    </citation>
    <scope>NUCLEOTIDE SEQUENCE [LARGE SCALE GENOMIC DNA]</scope>
    <source>
        <strain evidence="3">cv. DH-PKW</strain>
        <tissue evidence="2">Leaves</tissue>
    </source>
</reference>
<accession>A0A4S8J3N0</accession>